<gene>
    <name evidence="2" type="ORF">MA16_Dca012128</name>
</gene>
<organism evidence="2 3">
    <name type="scientific">Dendrobium catenatum</name>
    <dbReference type="NCBI Taxonomy" id="906689"/>
    <lineage>
        <taxon>Eukaryota</taxon>
        <taxon>Viridiplantae</taxon>
        <taxon>Streptophyta</taxon>
        <taxon>Embryophyta</taxon>
        <taxon>Tracheophyta</taxon>
        <taxon>Spermatophyta</taxon>
        <taxon>Magnoliopsida</taxon>
        <taxon>Liliopsida</taxon>
        <taxon>Asparagales</taxon>
        <taxon>Orchidaceae</taxon>
        <taxon>Epidendroideae</taxon>
        <taxon>Malaxideae</taxon>
        <taxon>Dendrobiinae</taxon>
        <taxon>Dendrobium</taxon>
    </lineage>
</organism>
<feature type="transmembrane region" description="Helical" evidence="1">
    <location>
        <begin position="362"/>
        <end position="388"/>
    </location>
</feature>
<evidence type="ECO:0000313" key="2">
    <source>
        <dbReference type="EMBL" id="PKU62019.1"/>
    </source>
</evidence>
<sequence length="396" mass="46467">MIMIKAIMWNVRGIGGKESKNRVKNLCRIHNIKLLVLSEPMINADKIVETARILGFSMFFANCSNKLWIFWHNTISLDIIVDHHQVVHCHINVLREGGGGCRPNIKAMEDFNDMINDCNLNDIGFYGNSFTWSRANLFQRPDRFLFNNDWLSHFSTTNVEHLSKTMSDHAPLLLYINVVNQSGSCAFRFFNMWLMHDSFKKVVENNWNAPVYPDNDICGMLRLWSKLTRLKQCLRYWNKFVFKNVFSNITEAESRVDELEGNFLNNPSEENTVKLNNSKNDLFMLHLQEEAFWKQKANAKFVMEGDRNTKFYHAISNKNKNRSKIHKIINSDGTILEEDEKIYKSGVDFFVNMSIKHTNTRLFLRILLFLILLMKMIIICFVIFLLLLKFVMLLRI</sequence>
<evidence type="ECO:0008006" key="4">
    <source>
        <dbReference type="Google" id="ProtNLM"/>
    </source>
</evidence>
<reference evidence="2 3" key="2">
    <citation type="journal article" date="2017" name="Nature">
        <title>The Apostasia genome and the evolution of orchids.</title>
        <authorList>
            <person name="Zhang G.Q."/>
            <person name="Liu K.W."/>
            <person name="Li Z."/>
            <person name="Lohaus R."/>
            <person name="Hsiao Y.Y."/>
            <person name="Niu S.C."/>
            <person name="Wang J.Y."/>
            <person name="Lin Y.C."/>
            <person name="Xu Q."/>
            <person name="Chen L.J."/>
            <person name="Yoshida K."/>
            <person name="Fujiwara S."/>
            <person name="Wang Z.W."/>
            <person name="Zhang Y.Q."/>
            <person name="Mitsuda N."/>
            <person name="Wang M."/>
            <person name="Liu G.H."/>
            <person name="Pecoraro L."/>
            <person name="Huang H.X."/>
            <person name="Xiao X.J."/>
            <person name="Lin M."/>
            <person name="Wu X.Y."/>
            <person name="Wu W.L."/>
            <person name="Chen Y.Y."/>
            <person name="Chang S.B."/>
            <person name="Sakamoto S."/>
            <person name="Ohme-Takagi M."/>
            <person name="Yagi M."/>
            <person name="Zeng S.J."/>
            <person name="Shen C.Y."/>
            <person name="Yeh C.M."/>
            <person name="Luo Y.B."/>
            <person name="Tsai W.C."/>
            <person name="Van de Peer Y."/>
            <person name="Liu Z.J."/>
        </authorList>
    </citation>
    <scope>NUCLEOTIDE SEQUENCE [LARGE SCALE GENOMIC DNA]</scope>
    <source>
        <tissue evidence="2">The whole plant</tissue>
    </source>
</reference>
<dbReference type="SUPFAM" id="SSF56219">
    <property type="entry name" value="DNase I-like"/>
    <property type="match status" value="1"/>
</dbReference>
<dbReference type="InterPro" id="IPR036691">
    <property type="entry name" value="Endo/exonu/phosph_ase_sf"/>
</dbReference>
<dbReference type="EMBL" id="KZ503706">
    <property type="protein sequence ID" value="PKU62019.1"/>
    <property type="molecule type" value="Genomic_DNA"/>
</dbReference>
<reference evidence="2 3" key="1">
    <citation type="journal article" date="2016" name="Sci. Rep.">
        <title>The Dendrobium catenatum Lindl. genome sequence provides insights into polysaccharide synthase, floral development and adaptive evolution.</title>
        <authorList>
            <person name="Zhang G.Q."/>
            <person name="Xu Q."/>
            <person name="Bian C."/>
            <person name="Tsai W.C."/>
            <person name="Yeh C.M."/>
            <person name="Liu K.W."/>
            <person name="Yoshida K."/>
            <person name="Zhang L.S."/>
            <person name="Chang S.B."/>
            <person name="Chen F."/>
            <person name="Shi Y."/>
            <person name="Su Y.Y."/>
            <person name="Zhang Y.Q."/>
            <person name="Chen L.J."/>
            <person name="Yin Y."/>
            <person name="Lin M."/>
            <person name="Huang H."/>
            <person name="Deng H."/>
            <person name="Wang Z.W."/>
            <person name="Zhu S.L."/>
            <person name="Zhao X."/>
            <person name="Deng C."/>
            <person name="Niu S.C."/>
            <person name="Huang J."/>
            <person name="Wang M."/>
            <person name="Liu G.H."/>
            <person name="Yang H.J."/>
            <person name="Xiao X.J."/>
            <person name="Hsiao Y.Y."/>
            <person name="Wu W.L."/>
            <person name="Chen Y.Y."/>
            <person name="Mitsuda N."/>
            <person name="Ohme-Takagi M."/>
            <person name="Luo Y.B."/>
            <person name="Van de Peer Y."/>
            <person name="Liu Z.J."/>
        </authorList>
    </citation>
    <scope>NUCLEOTIDE SEQUENCE [LARGE SCALE GENOMIC DNA]</scope>
    <source>
        <tissue evidence="2">The whole plant</tissue>
    </source>
</reference>
<accession>A0A2I0VF16</accession>
<evidence type="ECO:0000256" key="1">
    <source>
        <dbReference type="SAM" id="Phobius"/>
    </source>
</evidence>
<keyword evidence="1" id="KW-0472">Membrane</keyword>
<dbReference type="PANTHER" id="PTHR33710">
    <property type="entry name" value="BNAC02G09200D PROTEIN"/>
    <property type="match status" value="1"/>
</dbReference>
<dbReference type="Proteomes" id="UP000233837">
    <property type="component" value="Unassembled WGS sequence"/>
</dbReference>
<dbReference type="Gene3D" id="3.60.10.10">
    <property type="entry name" value="Endonuclease/exonuclease/phosphatase"/>
    <property type="match status" value="2"/>
</dbReference>
<keyword evidence="1" id="KW-0812">Transmembrane</keyword>
<dbReference type="PANTHER" id="PTHR33710:SF62">
    <property type="entry name" value="DUF4283 DOMAIN PROTEIN"/>
    <property type="match status" value="1"/>
</dbReference>
<keyword evidence="3" id="KW-1185">Reference proteome</keyword>
<protein>
    <recommendedName>
        <fullName evidence="4">Threonine dehydratase</fullName>
    </recommendedName>
</protein>
<evidence type="ECO:0000313" key="3">
    <source>
        <dbReference type="Proteomes" id="UP000233837"/>
    </source>
</evidence>
<dbReference type="AlphaFoldDB" id="A0A2I0VF16"/>
<dbReference type="STRING" id="906689.A0A2I0VF16"/>
<keyword evidence="1" id="KW-1133">Transmembrane helix</keyword>
<name>A0A2I0VF16_9ASPA</name>
<proteinExistence type="predicted"/>